<evidence type="ECO:0000313" key="3">
    <source>
        <dbReference type="EMBL" id="CAE7553738.1"/>
    </source>
</evidence>
<feature type="compositionally biased region" description="Pro residues" evidence="2">
    <location>
        <begin position="293"/>
        <end position="305"/>
    </location>
</feature>
<dbReference type="PROSITE" id="PS51375">
    <property type="entry name" value="PPR"/>
    <property type="match status" value="1"/>
</dbReference>
<keyword evidence="4" id="KW-1185">Reference proteome</keyword>
<feature type="region of interest" description="Disordered" evidence="2">
    <location>
        <begin position="251"/>
        <end position="324"/>
    </location>
</feature>
<feature type="compositionally biased region" description="Pro residues" evidence="2">
    <location>
        <begin position="442"/>
        <end position="452"/>
    </location>
</feature>
<evidence type="ECO:0000313" key="4">
    <source>
        <dbReference type="Proteomes" id="UP000604046"/>
    </source>
</evidence>
<dbReference type="EMBL" id="CAJNDS010002638">
    <property type="protein sequence ID" value="CAE7553738.1"/>
    <property type="molecule type" value="Genomic_DNA"/>
</dbReference>
<accession>A0A812U606</accession>
<feature type="compositionally biased region" description="Basic and acidic residues" evidence="2">
    <location>
        <begin position="251"/>
        <end position="270"/>
    </location>
</feature>
<dbReference type="InterPro" id="IPR011990">
    <property type="entry name" value="TPR-like_helical_dom_sf"/>
</dbReference>
<dbReference type="AlphaFoldDB" id="A0A812U606"/>
<gene>
    <name evidence="3" type="ORF">SNAT2548_LOCUS31100</name>
</gene>
<comment type="caution">
    <text evidence="3">The sequence shown here is derived from an EMBL/GenBank/DDBJ whole genome shotgun (WGS) entry which is preliminary data.</text>
</comment>
<reference evidence="3" key="1">
    <citation type="submission" date="2021-02" db="EMBL/GenBank/DDBJ databases">
        <authorList>
            <person name="Dougan E. K."/>
            <person name="Rhodes N."/>
            <person name="Thang M."/>
            <person name="Chan C."/>
        </authorList>
    </citation>
    <scope>NUCLEOTIDE SEQUENCE</scope>
</reference>
<name>A0A812U606_9DINO</name>
<evidence type="ECO:0000256" key="1">
    <source>
        <dbReference type="PROSITE-ProRule" id="PRU00708"/>
    </source>
</evidence>
<dbReference type="InterPro" id="IPR002885">
    <property type="entry name" value="PPR_rpt"/>
</dbReference>
<evidence type="ECO:0000256" key="2">
    <source>
        <dbReference type="SAM" id="MobiDB-lite"/>
    </source>
</evidence>
<dbReference type="NCBIfam" id="TIGR00756">
    <property type="entry name" value="PPR"/>
    <property type="match status" value="1"/>
</dbReference>
<feature type="region of interest" description="Disordered" evidence="2">
    <location>
        <begin position="408"/>
        <end position="469"/>
    </location>
</feature>
<feature type="repeat" description="PPR" evidence="1">
    <location>
        <begin position="76"/>
        <end position="110"/>
    </location>
</feature>
<proteinExistence type="predicted"/>
<sequence length="469" mass="51519">MLLIAKGLSRTLGTRVAGDSRAGLQRAASTRLPVPAEDGALLTALNQAAEAGNVQSARDIFERLQDKSKRRDGRLHRMVWNTLLKAFANAGDAHGAKFIFRDMERHLVAPNMQTYGKLMEAAAKSADAAPLSRRFVGTRSAEDDIQTLLDECDRVERNWDALDRGRVHNGATGSDKVPRPKAPQRRPPMPDMLSWALARQQAMEQEEDQKQHQFLSAESATLADALHEAQQALADAKLRLRAKEATERERIRARLDEEIPSRRRTSRDTAEPAAAGAAPSGPADLPEVGGPEVSPPLRPRPPPGRPEVERPAPHISALRPESTCRPAQQWKVVGGVGKGGIIVRSDQDLQSEQLEERLATGSLVEQEELIGDRLRFWRLTGSGPKTGWVSIKLAQKDLMVKVLPEKSPQWHGFTPVPPPGPKPRRRSTSAQGHRPSASLPRLPQPRSAPPPRAHMASHSSEIHLPPLPR</sequence>
<organism evidence="3 4">
    <name type="scientific">Symbiodinium natans</name>
    <dbReference type="NCBI Taxonomy" id="878477"/>
    <lineage>
        <taxon>Eukaryota</taxon>
        <taxon>Sar</taxon>
        <taxon>Alveolata</taxon>
        <taxon>Dinophyceae</taxon>
        <taxon>Suessiales</taxon>
        <taxon>Symbiodiniaceae</taxon>
        <taxon>Symbiodinium</taxon>
    </lineage>
</organism>
<dbReference type="Gene3D" id="1.25.40.10">
    <property type="entry name" value="Tetratricopeptide repeat domain"/>
    <property type="match status" value="1"/>
</dbReference>
<dbReference type="Pfam" id="PF13812">
    <property type="entry name" value="PPR_3"/>
    <property type="match status" value="1"/>
</dbReference>
<dbReference type="Proteomes" id="UP000604046">
    <property type="component" value="Unassembled WGS sequence"/>
</dbReference>
<feature type="region of interest" description="Disordered" evidence="2">
    <location>
        <begin position="164"/>
        <end position="190"/>
    </location>
</feature>
<feature type="compositionally biased region" description="Low complexity" evidence="2">
    <location>
        <begin position="271"/>
        <end position="283"/>
    </location>
</feature>
<protein>
    <submittedName>
        <fullName evidence="3">Uncharacterized protein</fullName>
    </submittedName>
</protein>